<comment type="catalytic activity">
    <reaction evidence="7">
        <text>pyridoxine 5'-phosphate + O2 = pyridoxal 5'-phosphate + H2O2</text>
        <dbReference type="Rhea" id="RHEA:15149"/>
        <dbReference type="ChEBI" id="CHEBI:15379"/>
        <dbReference type="ChEBI" id="CHEBI:16240"/>
        <dbReference type="ChEBI" id="CHEBI:58589"/>
        <dbReference type="ChEBI" id="CHEBI:597326"/>
        <dbReference type="EC" id="1.4.3.5"/>
    </reaction>
</comment>
<dbReference type="EC" id="1.4.3.5" evidence="7"/>
<evidence type="ECO:0000256" key="8">
    <source>
        <dbReference type="PIRSR" id="PIRSR000190-1"/>
    </source>
</evidence>
<evidence type="ECO:0000256" key="6">
    <source>
        <dbReference type="ARBA" id="ARBA00023096"/>
    </source>
</evidence>
<feature type="binding site" evidence="7 9">
    <location>
        <position position="111"/>
    </location>
    <ligand>
        <name>FMN</name>
        <dbReference type="ChEBI" id="CHEBI:58210"/>
    </ligand>
</feature>
<comment type="similarity">
    <text evidence="1 7">Belongs to the pyridoxamine 5'-phosphate oxidase family.</text>
</comment>
<evidence type="ECO:0000256" key="7">
    <source>
        <dbReference type="HAMAP-Rule" id="MF_01629"/>
    </source>
</evidence>
<dbReference type="PANTHER" id="PTHR10851:SF0">
    <property type="entry name" value="PYRIDOXINE-5'-PHOSPHATE OXIDASE"/>
    <property type="match status" value="1"/>
</dbReference>
<feature type="binding site" evidence="7 8">
    <location>
        <begin position="197"/>
        <end position="199"/>
    </location>
    <ligand>
        <name>substrate</name>
    </ligand>
</feature>
<proteinExistence type="inferred from homology"/>
<comment type="function">
    <text evidence="7">Catalyzes the oxidation of either pyridoxine 5'-phosphate (PNP) or pyridoxamine 5'-phosphate (PMP) into pyridoxal 5'-phosphate (PLP).</text>
</comment>
<dbReference type="OrthoDB" id="9780392at2"/>
<dbReference type="SUPFAM" id="SSF50475">
    <property type="entry name" value="FMN-binding split barrel"/>
    <property type="match status" value="1"/>
</dbReference>
<feature type="binding site" evidence="7 8">
    <location>
        <position position="72"/>
    </location>
    <ligand>
        <name>substrate</name>
    </ligand>
</feature>
<keyword evidence="5 7" id="KW-0560">Oxidoreductase</keyword>
<feature type="binding site" evidence="7 9">
    <location>
        <position position="89"/>
    </location>
    <ligand>
        <name>FMN</name>
        <dbReference type="ChEBI" id="CHEBI:58210"/>
    </ligand>
</feature>
<dbReference type="UniPathway" id="UPA01068">
    <property type="reaction ID" value="UER00304"/>
</dbReference>
<evidence type="ECO:0000256" key="1">
    <source>
        <dbReference type="ARBA" id="ARBA00007301"/>
    </source>
</evidence>
<organism evidence="12 13">
    <name type="scientific">Motiliproteus coralliicola</name>
    <dbReference type="NCBI Taxonomy" id="2283196"/>
    <lineage>
        <taxon>Bacteria</taxon>
        <taxon>Pseudomonadati</taxon>
        <taxon>Pseudomonadota</taxon>
        <taxon>Gammaproteobacteria</taxon>
        <taxon>Oceanospirillales</taxon>
        <taxon>Oceanospirillaceae</taxon>
        <taxon>Motiliproteus</taxon>
    </lineage>
</organism>
<feature type="binding site" evidence="7 9">
    <location>
        <begin position="67"/>
        <end position="72"/>
    </location>
    <ligand>
        <name>FMN</name>
        <dbReference type="ChEBI" id="CHEBI:58210"/>
    </ligand>
</feature>
<dbReference type="GO" id="GO:0004733">
    <property type="term" value="F:pyridoxamine phosphate oxidase activity"/>
    <property type="evidence" value="ECO:0007669"/>
    <property type="project" value="UniProtKB-UniRule"/>
</dbReference>
<feature type="domain" description="Pyridoxine 5'-phosphate oxidase dimerisation C-terminal" evidence="11">
    <location>
        <begin position="178"/>
        <end position="225"/>
    </location>
</feature>
<dbReference type="Gene3D" id="2.30.110.10">
    <property type="entry name" value="Electron Transport, Fmn-binding Protein, Chain A"/>
    <property type="match status" value="1"/>
</dbReference>
<dbReference type="InterPro" id="IPR012349">
    <property type="entry name" value="Split_barrel_FMN-bd"/>
</dbReference>
<dbReference type="HAMAP" id="MF_01629">
    <property type="entry name" value="PdxH"/>
    <property type="match status" value="1"/>
</dbReference>
<evidence type="ECO:0000256" key="2">
    <source>
        <dbReference type="ARBA" id="ARBA00011738"/>
    </source>
</evidence>
<feature type="domain" description="Pyridoxamine 5'-phosphate oxidase N-terminal" evidence="10">
    <location>
        <begin position="48"/>
        <end position="163"/>
    </location>
</feature>
<dbReference type="NCBIfam" id="TIGR00558">
    <property type="entry name" value="pdxH"/>
    <property type="match status" value="1"/>
</dbReference>
<dbReference type="InterPro" id="IPR019740">
    <property type="entry name" value="Pyridox_Oxase_CS"/>
</dbReference>
<reference evidence="12 13" key="1">
    <citation type="submission" date="2018-07" db="EMBL/GenBank/DDBJ databases">
        <title>Motiliproteus coralliicola sp. nov., a bacterium isolated from Coral.</title>
        <authorList>
            <person name="Wang G."/>
        </authorList>
    </citation>
    <scope>NUCLEOTIDE SEQUENCE [LARGE SCALE GENOMIC DNA]</scope>
    <source>
        <strain evidence="12 13">C34</strain>
    </source>
</reference>
<dbReference type="Proteomes" id="UP000253769">
    <property type="component" value="Unassembled WGS sequence"/>
</dbReference>
<protein>
    <recommendedName>
        <fullName evidence="7">Pyridoxine/pyridoxamine 5'-phosphate oxidase</fullName>
        <ecNumber evidence="7">1.4.3.5</ecNumber>
    </recommendedName>
    <alternativeName>
        <fullName evidence="7">PNP/PMP oxidase</fullName>
        <shortName evidence="7">PNPOx</shortName>
    </alternativeName>
    <alternativeName>
        <fullName evidence="7">Pyridoxal 5'-phosphate synthase</fullName>
    </alternativeName>
</protein>
<feature type="binding site" evidence="7 8">
    <location>
        <position position="133"/>
    </location>
    <ligand>
        <name>substrate</name>
    </ligand>
</feature>
<dbReference type="InterPro" id="IPR000659">
    <property type="entry name" value="Pyridox_Oxase"/>
</dbReference>
<comment type="cofactor">
    <cofactor evidence="7 9">
        <name>FMN</name>
        <dbReference type="ChEBI" id="CHEBI:58210"/>
    </cofactor>
    <text evidence="7 9">Binds 1 FMN per subunit.</text>
</comment>
<keyword evidence="4 7" id="KW-0288">FMN</keyword>
<keyword evidence="13" id="KW-1185">Reference proteome</keyword>
<dbReference type="AlphaFoldDB" id="A0A369WX84"/>
<comment type="catalytic activity">
    <reaction evidence="7">
        <text>pyridoxamine 5'-phosphate + O2 + H2O = pyridoxal 5'-phosphate + H2O2 + NH4(+)</text>
        <dbReference type="Rhea" id="RHEA:15817"/>
        <dbReference type="ChEBI" id="CHEBI:15377"/>
        <dbReference type="ChEBI" id="CHEBI:15379"/>
        <dbReference type="ChEBI" id="CHEBI:16240"/>
        <dbReference type="ChEBI" id="CHEBI:28938"/>
        <dbReference type="ChEBI" id="CHEBI:58451"/>
        <dbReference type="ChEBI" id="CHEBI:597326"/>
        <dbReference type="EC" id="1.4.3.5"/>
    </reaction>
</comment>
<dbReference type="FunFam" id="2.30.110.10:FF:000020">
    <property type="entry name" value="PNPO isoform 11"/>
    <property type="match status" value="1"/>
</dbReference>
<evidence type="ECO:0000259" key="11">
    <source>
        <dbReference type="Pfam" id="PF10590"/>
    </source>
</evidence>
<dbReference type="RefSeq" id="WP_114693707.1">
    <property type="nucleotide sequence ID" value="NZ_QQOH01000001.1"/>
</dbReference>
<evidence type="ECO:0000256" key="9">
    <source>
        <dbReference type="PIRSR" id="PIRSR000190-2"/>
    </source>
</evidence>
<name>A0A369WX84_9GAMM</name>
<feature type="binding site" evidence="7 9">
    <location>
        <position position="191"/>
    </location>
    <ligand>
        <name>FMN</name>
        <dbReference type="ChEBI" id="CHEBI:58210"/>
    </ligand>
</feature>
<feature type="binding site" evidence="7 8">
    <location>
        <position position="129"/>
    </location>
    <ligand>
        <name>substrate</name>
    </ligand>
</feature>
<comment type="pathway">
    <text evidence="7">Cofactor metabolism; pyridoxal 5'-phosphate salvage; pyridoxal 5'-phosphate from pyridoxine 5'-phosphate: step 1/1.</text>
</comment>
<evidence type="ECO:0000313" key="12">
    <source>
        <dbReference type="EMBL" id="RDE24125.1"/>
    </source>
</evidence>
<keyword evidence="6 7" id="KW-0664">Pyridoxine biosynthesis</keyword>
<feature type="binding site" evidence="7 8">
    <location>
        <position position="137"/>
    </location>
    <ligand>
        <name>substrate</name>
    </ligand>
</feature>
<dbReference type="InterPro" id="IPR011576">
    <property type="entry name" value="Pyridox_Oxase_N"/>
</dbReference>
<feature type="binding site" evidence="7 9">
    <location>
        <begin position="82"/>
        <end position="83"/>
    </location>
    <ligand>
        <name>FMN</name>
        <dbReference type="ChEBI" id="CHEBI:58210"/>
    </ligand>
</feature>
<dbReference type="PROSITE" id="PS01064">
    <property type="entry name" value="PYRIDOX_OXIDASE"/>
    <property type="match status" value="1"/>
</dbReference>
<comment type="pathway">
    <text evidence="7">Cofactor metabolism; pyridoxal 5'-phosphate salvage; pyridoxal 5'-phosphate from pyridoxamine 5'-phosphate: step 1/1.</text>
</comment>
<dbReference type="Pfam" id="PF10590">
    <property type="entry name" value="PNP_phzG_C"/>
    <property type="match status" value="1"/>
</dbReference>
<dbReference type="PANTHER" id="PTHR10851">
    <property type="entry name" value="PYRIDOXINE-5-PHOSPHATE OXIDASE"/>
    <property type="match status" value="1"/>
</dbReference>
<evidence type="ECO:0000256" key="4">
    <source>
        <dbReference type="ARBA" id="ARBA00022643"/>
    </source>
</evidence>
<feature type="binding site" evidence="7 9">
    <location>
        <position position="201"/>
    </location>
    <ligand>
        <name>FMN</name>
        <dbReference type="ChEBI" id="CHEBI:58210"/>
    </ligand>
</feature>
<evidence type="ECO:0000313" key="13">
    <source>
        <dbReference type="Proteomes" id="UP000253769"/>
    </source>
</evidence>
<dbReference type="NCBIfam" id="NF004231">
    <property type="entry name" value="PRK05679.1"/>
    <property type="match status" value="1"/>
</dbReference>
<feature type="binding site" evidence="8">
    <location>
        <begin position="14"/>
        <end position="17"/>
    </location>
    <ligand>
        <name>substrate</name>
    </ligand>
</feature>
<gene>
    <name evidence="7 12" type="primary">pdxH</name>
    <name evidence="12" type="ORF">DV711_00520</name>
</gene>
<dbReference type="InterPro" id="IPR019576">
    <property type="entry name" value="Pyridoxamine_oxidase_dimer_C"/>
</dbReference>
<feature type="binding site" evidence="7 9">
    <location>
        <begin position="146"/>
        <end position="147"/>
    </location>
    <ligand>
        <name>FMN</name>
        <dbReference type="ChEBI" id="CHEBI:58210"/>
    </ligand>
</feature>
<comment type="caution">
    <text evidence="12">The sequence shown here is derived from an EMBL/GenBank/DDBJ whole genome shotgun (WGS) entry which is preliminary data.</text>
</comment>
<accession>A0A369WX84</accession>
<dbReference type="EMBL" id="QQOH01000001">
    <property type="protein sequence ID" value="RDE24125.1"/>
    <property type="molecule type" value="Genomic_DNA"/>
</dbReference>
<dbReference type="Pfam" id="PF01243">
    <property type="entry name" value="PNPOx_N"/>
    <property type="match status" value="1"/>
</dbReference>
<comment type="caution">
    <text evidence="7">Lacks conserved residue(s) required for the propagation of feature annotation.</text>
</comment>
<dbReference type="PIRSF" id="PIRSF000190">
    <property type="entry name" value="Pyd_amn-ph_oxd"/>
    <property type="match status" value="1"/>
</dbReference>
<keyword evidence="3 7" id="KW-0285">Flavoprotein</keyword>
<evidence type="ECO:0000256" key="5">
    <source>
        <dbReference type="ARBA" id="ARBA00023002"/>
    </source>
</evidence>
<sequence>MSSIDSNQDLTRIRREYLAESFDEQDLQEQPHQQFHRWFEQHRQLDPANATAMVLATASEQGLPSARIVLLKHFDQGGYCWYTDYRSLKGQQLAANPQAELLFYWPELDRQVRISGQVEKLERASAEQYFSERPRGSQLSAAISHQSHPVADRQQLERQVESLERKLDGDAVCCPQQWGGYRLVPQRYEFWQGRENRLHDRLVYSLDQDIEGQERDAWRIQRLAP</sequence>
<comment type="subunit">
    <text evidence="2 7">Homodimer.</text>
</comment>
<evidence type="ECO:0000259" key="10">
    <source>
        <dbReference type="Pfam" id="PF01243"/>
    </source>
</evidence>
<dbReference type="GO" id="GO:0010181">
    <property type="term" value="F:FMN binding"/>
    <property type="evidence" value="ECO:0007669"/>
    <property type="project" value="UniProtKB-UniRule"/>
</dbReference>
<evidence type="ECO:0000256" key="3">
    <source>
        <dbReference type="ARBA" id="ARBA00022630"/>
    </source>
</evidence>
<dbReference type="GO" id="GO:0008615">
    <property type="term" value="P:pyridoxine biosynthetic process"/>
    <property type="evidence" value="ECO:0007669"/>
    <property type="project" value="UniProtKB-UniRule"/>
</dbReference>